<feature type="transmembrane region" description="Helical" evidence="2">
    <location>
        <begin position="342"/>
        <end position="363"/>
    </location>
</feature>
<feature type="chain" id="PRO_5021944062" description="DUF3108 domain-containing protein" evidence="3">
    <location>
        <begin position="18"/>
        <end position="366"/>
    </location>
</feature>
<keyword evidence="5" id="KW-1185">Reference proteome</keyword>
<evidence type="ECO:0000313" key="4">
    <source>
        <dbReference type="EMBL" id="QDT31349.1"/>
    </source>
</evidence>
<keyword evidence="2" id="KW-0812">Transmembrane</keyword>
<dbReference type="EMBL" id="CP036267">
    <property type="protein sequence ID" value="QDT31349.1"/>
    <property type="molecule type" value="Genomic_DNA"/>
</dbReference>
<protein>
    <recommendedName>
        <fullName evidence="6">DUF3108 domain-containing protein</fullName>
    </recommendedName>
</protein>
<keyword evidence="3" id="KW-0732">Signal</keyword>
<accession>A0A517QI85</accession>
<name>A0A517QI85_9PLAN</name>
<proteinExistence type="predicted"/>
<evidence type="ECO:0000256" key="3">
    <source>
        <dbReference type="SAM" id="SignalP"/>
    </source>
</evidence>
<evidence type="ECO:0000256" key="1">
    <source>
        <dbReference type="SAM" id="MobiDB-lite"/>
    </source>
</evidence>
<gene>
    <name evidence="4" type="ORF">Mal48_05820</name>
</gene>
<keyword evidence="2" id="KW-1133">Transmembrane helix</keyword>
<feature type="region of interest" description="Disordered" evidence="1">
    <location>
        <begin position="295"/>
        <end position="333"/>
    </location>
</feature>
<dbReference type="RefSeq" id="WP_145195849.1">
    <property type="nucleotide sequence ID" value="NZ_CP036267.1"/>
</dbReference>
<evidence type="ECO:0000256" key="2">
    <source>
        <dbReference type="SAM" id="Phobius"/>
    </source>
</evidence>
<organism evidence="4 5">
    <name type="scientific">Thalassoglobus polymorphus</name>
    <dbReference type="NCBI Taxonomy" id="2527994"/>
    <lineage>
        <taxon>Bacteria</taxon>
        <taxon>Pseudomonadati</taxon>
        <taxon>Planctomycetota</taxon>
        <taxon>Planctomycetia</taxon>
        <taxon>Planctomycetales</taxon>
        <taxon>Planctomycetaceae</taxon>
        <taxon>Thalassoglobus</taxon>
    </lineage>
</organism>
<sequence length="366" mass="40757" precursor="true">MSKLLFAKVSISLSLFATLLTPQKAISDDAETLTIIRAGYAHTITSIRNVKCEYSIRTESSRDNDNFNYGGEFPFVLAVEGNKHHKSSVEGSVGPGSHSGPRWFSGDGEFLYKIDHKLREVRKYSQIDGTHGLNHHLTPLSCLGVYFNSGDLQKRFLSLNDLLRSQPLKLAGKTKIEGDTCWEVHLNYPGVKEADDVPLKIWFNPKHGYLPQQIDYGGDGNMVYIIEEFIRVPVGSLQISFPGLAKLEAHSHELVQTIQTQSVEINTSLSQSLFRPKIPSGYRTISMDNIEEVIASGERNKPQPDGKSSERREAALEAQRQKNKIAKSSQSTFDATPKKKNMMLIVLMTGGFIMLVVASLMSLKRG</sequence>
<keyword evidence="2" id="KW-0472">Membrane</keyword>
<dbReference type="KEGG" id="tpol:Mal48_05820"/>
<dbReference type="AlphaFoldDB" id="A0A517QI85"/>
<evidence type="ECO:0000313" key="5">
    <source>
        <dbReference type="Proteomes" id="UP000315724"/>
    </source>
</evidence>
<feature type="compositionally biased region" description="Basic and acidic residues" evidence="1">
    <location>
        <begin position="298"/>
        <end position="315"/>
    </location>
</feature>
<feature type="signal peptide" evidence="3">
    <location>
        <begin position="1"/>
        <end position="17"/>
    </location>
</feature>
<reference evidence="4 5" key="1">
    <citation type="submission" date="2019-02" db="EMBL/GenBank/DDBJ databases">
        <title>Deep-cultivation of Planctomycetes and their phenomic and genomic characterization uncovers novel biology.</title>
        <authorList>
            <person name="Wiegand S."/>
            <person name="Jogler M."/>
            <person name="Boedeker C."/>
            <person name="Pinto D."/>
            <person name="Vollmers J."/>
            <person name="Rivas-Marin E."/>
            <person name="Kohn T."/>
            <person name="Peeters S.H."/>
            <person name="Heuer A."/>
            <person name="Rast P."/>
            <person name="Oberbeckmann S."/>
            <person name="Bunk B."/>
            <person name="Jeske O."/>
            <person name="Meyerdierks A."/>
            <person name="Storesund J.E."/>
            <person name="Kallscheuer N."/>
            <person name="Luecker S."/>
            <person name="Lage O.M."/>
            <person name="Pohl T."/>
            <person name="Merkel B.J."/>
            <person name="Hornburger P."/>
            <person name="Mueller R.-W."/>
            <person name="Bruemmer F."/>
            <person name="Labrenz M."/>
            <person name="Spormann A.M."/>
            <person name="Op den Camp H."/>
            <person name="Overmann J."/>
            <person name="Amann R."/>
            <person name="Jetten M.S.M."/>
            <person name="Mascher T."/>
            <person name="Medema M.H."/>
            <person name="Devos D.P."/>
            <person name="Kaster A.-K."/>
            <person name="Ovreas L."/>
            <person name="Rohde M."/>
            <person name="Galperin M.Y."/>
            <person name="Jogler C."/>
        </authorList>
    </citation>
    <scope>NUCLEOTIDE SEQUENCE [LARGE SCALE GENOMIC DNA]</scope>
    <source>
        <strain evidence="4 5">Mal48</strain>
    </source>
</reference>
<dbReference type="Proteomes" id="UP000315724">
    <property type="component" value="Chromosome"/>
</dbReference>
<evidence type="ECO:0008006" key="6">
    <source>
        <dbReference type="Google" id="ProtNLM"/>
    </source>
</evidence>